<dbReference type="InterPro" id="IPR006484">
    <property type="entry name" value="PYST_B"/>
</dbReference>
<feature type="chain" id="PRO_5044740115" evidence="2">
    <location>
        <begin position="22"/>
        <end position="259"/>
    </location>
</feature>
<name>W7AQ59_PLAVN</name>
<reference evidence="3 6" key="2">
    <citation type="submission" date="2020-08" db="EMBL/GenBank/DDBJ databases">
        <authorList>
            <person name="Ramaprasad A."/>
        </authorList>
    </citation>
    <scope>NUCLEOTIDE SEQUENCE [LARGE SCALE GENOMIC DNA]</scope>
</reference>
<dbReference type="OrthoDB" id="371876at2759"/>
<gene>
    <name evidence="3" type="ORF">PVPCR_0400260</name>
    <name evidence="4" type="ORF">YYG_03856</name>
</gene>
<dbReference type="Pfam" id="PF09592">
    <property type="entry name" value="DUF2031"/>
    <property type="match status" value="1"/>
</dbReference>
<dbReference type="VEuPathDB" id="PlasmoDB:PVPCR_0400260"/>
<proteinExistence type="predicted"/>
<dbReference type="Proteomes" id="UP000030659">
    <property type="component" value="Unassembled WGS sequence"/>
</dbReference>
<evidence type="ECO:0000313" key="4">
    <source>
        <dbReference type="EMBL" id="EUD70734.1"/>
    </source>
</evidence>
<dbReference type="NCBIfam" id="TIGR01597">
    <property type="entry name" value="PYST-B"/>
    <property type="match status" value="1"/>
</dbReference>
<dbReference type="AlphaFoldDB" id="W7AQ59"/>
<protein>
    <submittedName>
        <fullName evidence="3">Fam-b protein</fullName>
    </submittedName>
</protein>
<accession>W7AQ59</accession>
<dbReference type="EMBL" id="KI965403">
    <property type="protein sequence ID" value="EUD70734.1"/>
    <property type="molecule type" value="Genomic_DNA"/>
</dbReference>
<organism evidence="4 5">
    <name type="scientific">Plasmodium vinckei petteri</name>
    <dbReference type="NCBI Taxonomy" id="138298"/>
    <lineage>
        <taxon>Eukaryota</taxon>
        <taxon>Sar</taxon>
        <taxon>Alveolata</taxon>
        <taxon>Apicomplexa</taxon>
        <taxon>Aconoidasida</taxon>
        <taxon>Haemosporida</taxon>
        <taxon>Plasmodiidae</taxon>
        <taxon>Plasmodium</taxon>
        <taxon>Plasmodium (Vinckeia)</taxon>
    </lineage>
</organism>
<evidence type="ECO:0000256" key="2">
    <source>
        <dbReference type="SAM" id="SignalP"/>
    </source>
</evidence>
<keyword evidence="1" id="KW-1133">Transmembrane helix</keyword>
<sequence length="259" mass="31059">MRVFIFNFVFFSIIICSFEYAKNELYYANERRIYLERNVINFRNNRILADADNQFDLYDFYQSTLSLANQFSGYIDDKEITNLRNNIDSHIKKHKENNTFSNLNNVDEKTKNVFYKLQKELEEVKKEFDNKRNSELGIQSTHNKRIIKKDENNFVSNHENFKHLENEEIFLKIEDYNFEDEYNEITSSNIYKEIKIDKNKVKVRKNIIKNAIMLTVGCLTIISSGGYNLVTLLMPYTIAIIKNWWKELKLSHKKKKLLR</sequence>
<evidence type="ECO:0000313" key="5">
    <source>
        <dbReference type="Proteomes" id="UP000030659"/>
    </source>
</evidence>
<feature type="transmembrane region" description="Helical" evidence="1">
    <location>
        <begin position="207"/>
        <end position="223"/>
    </location>
</feature>
<evidence type="ECO:0000256" key="1">
    <source>
        <dbReference type="SAM" id="Phobius"/>
    </source>
</evidence>
<feature type="signal peptide" evidence="2">
    <location>
        <begin position="1"/>
        <end position="21"/>
    </location>
</feature>
<dbReference type="Proteomes" id="UP000515268">
    <property type="component" value="Chromosome PVPCR_04"/>
</dbReference>
<keyword evidence="1" id="KW-0472">Membrane</keyword>
<reference evidence="4 5" key="1">
    <citation type="submission" date="2013-02" db="EMBL/GenBank/DDBJ databases">
        <title>The Genome Sequence of Plasmodium vinckei petteri CR.</title>
        <authorList>
            <consortium name="The Broad Institute Genome Sequencing Platform"/>
            <consortium name="The Broad Institute Genome Sequencing Center for Infectious Disease"/>
            <person name="Neafsey D."/>
            <person name="Cheeseman I."/>
            <person name="Volkman S."/>
            <person name="Adams J."/>
            <person name="Walker B."/>
            <person name="Young S.K."/>
            <person name="Zeng Q."/>
            <person name="Gargeya S."/>
            <person name="Fitzgerald M."/>
            <person name="Haas B."/>
            <person name="Abouelleil A."/>
            <person name="Alvarado L."/>
            <person name="Arachchi H.M."/>
            <person name="Berlin A.M."/>
            <person name="Chapman S.B."/>
            <person name="Dewar J."/>
            <person name="Goldberg J."/>
            <person name="Griggs A."/>
            <person name="Gujja S."/>
            <person name="Hansen M."/>
            <person name="Howarth C."/>
            <person name="Imamovic A."/>
            <person name="Larimer J."/>
            <person name="McCowan C."/>
            <person name="Murphy C."/>
            <person name="Neiman D."/>
            <person name="Pearson M."/>
            <person name="Priest M."/>
            <person name="Roberts A."/>
            <person name="Saif S."/>
            <person name="Shea T."/>
            <person name="Sisk P."/>
            <person name="Sykes S."/>
            <person name="Wortman J."/>
            <person name="Nusbaum C."/>
            <person name="Birren B."/>
        </authorList>
    </citation>
    <scope>NUCLEOTIDE SEQUENCE [LARGE SCALE GENOMIC DNA]</scope>
    <source>
        <strain evidence="4 5">CR</strain>
    </source>
</reference>
<keyword evidence="2" id="KW-0732">Signal</keyword>
<evidence type="ECO:0000313" key="6">
    <source>
        <dbReference type="Proteomes" id="UP000515268"/>
    </source>
</evidence>
<keyword evidence="6" id="KW-1185">Reference proteome</keyword>
<keyword evidence="1" id="KW-0812">Transmembrane</keyword>
<evidence type="ECO:0000313" key="3">
    <source>
        <dbReference type="EMBL" id="CAD2097418.1"/>
    </source>
</evidence>
<dbReference type="EMBL" id="LR865409">
    <property type="protein sequence ID" value="CAD2097418.1"/>
    <property type="molecule type" value="Genomic_DNA"/>
</dbReference>